<protein>
    <submittedName>
        <fullName evidence="9">Copper resistance protein CopC</fullName>
    </submittedName>
</protein>
<sequence>MDARKRRRSLRAFAGALLVPLVGVLALAPAAGASAHDFLVQSSPAANSVQTTPIAEVSLTFNDRVLDLTGDGSSALAQVIGPKGKHFETACPSILDRTVTVPVALGGEGKYTVTWQIVSADGHTVSDSIVFEYRPDAAATSATGRTGRPRCGTDAGTSTAVPQSAGGGGVRPDAVVIIGIGIGIVVLALLTSIILILSGRRSGRRAQRISDDV</sequence>
<keyword evidence="6" id="KW-1133">Transmembrane helix</keyword>
<dbReference type="GO" id="GO:0046688">
    <property type="term" value="P:response to copper ion"/>
    <property type="evidence" value="ECO:0007669"/>
    <property type="project" value="InterPro"/>
</dbReference>
<evidence type="ECO:0000256" key="2">
    <source>
        <dbReference type="ARBA" id="ARBA00022723"/>
    </source>
</evidence>
<dbReference type="GO" id="GO:0030313">
    <property type="term" value="C:cell envelope"/>
    <property type="evidence" value="ECO:0007669"/>
    <property type="project" value="UniProtKB-SubCell"/>
</dbReference>
<evidence type="ECO:0000313" key="9">
    <source>
        <dbReference type="EMBL" id="THG32615.1"/>
    </source>
</evidence>
<organism evidence="9 10">
    <name type="scientific">Orlajensenia flava</name>
    <dbReference type="NCBI Taxonomy" id="2565934"/>
    <lineage>
        <taxon>Bacteria</taxon>
        <taxon>Bacillati</taxon>
        <taxon>Actinomycetota</taxon>
        <taxon>Actinomycetes</taxon>
        <taxon>Micrococcales</taxon>
        <taxon>Microbacteriaceae</taxon>
        <taxon>Orlajensenia</taxon>
    </lineage>
</organism>
<dbReference type="GO" id="GO:0006825">
    <property type="term" value="P:copper ion transport"/>
    <property type="evidence" value="ECO:0007669"/>
    <property type="project" value="InterPro"/>
</dbReference>
<dbReference type="RefSeq" id="WP_136424918.1">
    <property type="nucleotide sequence ID" value="NZ_OZ241748.1"/>
</dbReference>
<accession>A0A4S4FSD2</accession>
<evidence type="ECO:0000256" key="1">
    <source>
        <dbReference type="ARBA" id="ARBA00004196"/>
    </source>
</evidence>
<evidence type="ECO:0000313" key="10">
    <source>
        <dbReference type="Proteomes" id="UP000307380"/>
    </source>
</evidence>
<dbReference type="SUPFAM" id="SSF81296">
    <property type="entry name" value="E set domains"/>
    <property type="match status" value="1"/>
</dbReference>
<feature type="domain" description="CopC" evidence="8">
    <location>
        <begin position="36"/>
        <end position="132"/>
    </location>
</feature>
<dbReference type="InterPro" id="IPR014756">
    <property type="entry name" value="Ig_E-set"/>
</dbReference>
<dbReference type="GO" id="GO:0005507">
    <property type="term" value="F:copper ion binding"/>
    <property type="evidence" value="ECO:0007669"/>
    <property type="project" value="InterPro"/>
</dbReference>
<dbReference type="PANTHER" id="PTHR34820">
    <property type="entry name" value="INNER MEMBRANE PROTEIN YEBZ"/>
    <property type="match status" value="1"/>
</dbReference>
<dbReference type="Proteomes" id="UP000307380">
    <property type="component" value="Unassembled WGS sequence"/>
</dbReference>
<keyword evidence="6" id="KW-0812">Transmembrane</keyword>
<evidence type="ECO:0000259" key="8">
    <source>
        <dbReference type="Pfam" id="PF04234"/>
    </source>
</evidence>
<dbReference type="Gene3D" id="2.60.40.1220">
    <property type="match status" value="1"/>
</dbReference>
<evidence type="ECO:0000256" key="7">
    <source>
        <dbReference type="SAM" id="SignalP"/>
    </source>
</evidence>
<gene>
    <name evidence="9" type="ORF">E6C70_12785</name>
</gene>
<dbReference type="GO" id="GO:0005886">
    <property type="term" value="C:plasma membrane"/>
    <property type="evidence" value="ECO:0007669"/>
    <property type="project" value="TreeGrafter"/>
</dbReference>
<dbReference type="InterPro" id="IPR032694">
    <property type="entry name" value="CopC/D"/>
</dbReference>
<dbReference type="GO" id="GO:0042597">
    <property type="term" value="C:periplasmic space"/>
    <property type="evidence" value="ECO:0007669"/>
    <property type="project" value="InterPro"/>
</dbReference>
<dbReference type="InterPro" id="IPR007348">
    <property type="entry name" value="CopC_dom"/>
</dbReference>
<keyword evidence="6" id="KW-0472">Membrane</keyword>
<keyword evidence="10" id="KW-1185">Reference proteome</keyword>
<evidence type="ECO:0000256" key="4">
    <source>
        <dbReference type="ARBA" id="ARBA00023008"/>
    </source>
</evidence>
<keyword evidence="2" id="KW-0479">Metal-binding</keyword>
<dbReference type="OrthoDB" id="5242236at2"/>
<keyword evidence="4" id="KW-0186">Copper</keyword>
<proteinExistence type="predicted"/>
<dbReference type="Pfam" id="PF04234">
    <property type="entry name" value="CopC"/>
    <property type="match status" value="1"/>
</dbReference>
<comment type="caution">
    <text evidence="9">The sequence shown here is derived from an EMBL/GenBank/DDBJ whole genome shotgun (WGS) entry which is preliminary data.</text>
</comment>
<feature type="region of interest" description="Disordered" evidence="5">
    <location>
        <begin position="140"/>
        <end position="168"/>
    </location>
</feature>
<dbReference type="EMBL" id="SSSN01000009">
    <property type="protein sequence ID" value="THG32615.1"/>
    <property type="molecule type" value="Genomic_DNA"/>
</dbReference>
<dbReference type="PANTHER" id="PTHR34820:SF4">
    <property type="entry name" value="INNER MEMBRANE PROTEIN YEBZ"/>
    <property type="match status" value="1"/>
</dbReference>
<evidence type="ECO:0000256" key="6">
    <source>
        <dbReference type="SAM" id="Phobius"/>
    </source>
</evidence>
<dbReference type="InterPro" id="IPR014755">
    <property type="entry name" value="Cu-Rt/internalin_Ig-like"/>
</dbReference>
<feature type="transmembrane region" description="Helical" evidence="6">
    <location>
        <begin position="174"/>
        <end position="198"/>
    </location>
</feature>
<dbReference type="PROSITE" id="PS51318">
    <property type="entry name" value="TAT"/>
    <property type="match status" value="1"/>
</dbReference>
<keyword evidence="3 7" id="KW-0732">Signal</keyword>
<dbReference type="InterPro" id="IPR006311">
    <property type="entry name" value="TAT_signal"/>
</dbReference>
<evidence type="ECO:0000256" key="3">
    <source>
        <dbReference type="ARBA" id="ARBA00022729"/>
    </source>
</evidence>
<feature type="signal peptide" evidence="7">
    <location>
        <begin position="1"/>
        <end position="35"/>
    </location>
</feature>
<dbReference type="AlphaFoldDB" id="A0A4S4FSD2"/>
<evidence type="ECO:0000256" key="5">
    <source>
        <dbReference type="SAM" id="MobiDB-lite"/>
    </source>
</evidence>
<reference evidence="9 10" key="1">
    <citation type="submission" date="2019-04" db="EMBL/GenBank/DDBJ databases">
        <authorList>
            <person name="Jiang L."/>
        </authorList>
    </citation>
    <scope>NUCLEOTIDE SEQUENCE [LARGE SCALE GENOMIC DNA]</scope>
    <source>
        <strain evidence="9 10">YIM 131861</strain>
    </source>
</reference>
<name>A0A4S4FSD2_9MICO</name>
<feature type="chain" id="PRO_5020833829" evidence="7">
    <location>
        <begin position="36"/>
        <end position="213"/>
    </location>
</feature>
<comment type="subcellular location">
    <subcellularLocation>
        <location evidence="1">Cell envelope</location>
    </subcellularLocation>
</comment>